<dbReference type="Proteomes" id="UP001605036">
    <property type="component" value="Unassembled WGS sequence"/>
</dbReference>
<feature type="compositionally biased region" description="Polar residues" evidence="1">
    <location>
        <begin position="19"/>
        <end position="39"/>
    </location>
</feature>
<proteinExistence type="predicted"/>
<evidence type="ECO:0000313" key="2">
    <source>
        <dbReference type="EMBL" id="KAL2635561.1"/>
    </source>
</evidence>
<dbReference type="EMBL" id="JBHFFA010000003">
    <property type="protein sequence ID" value="KAL2635561.1"/>
    <property type="molecule type" value="Genomic_DNA"/>
</dbReference>
<feature type="region of interest" description="Disordered" evidence="1">
    <location>
        <begin position="1"/>
        <end position="90"/>
    </location>
</feature>
<name>A0ABD1YXR4_9MARC</name>
<organism evidence="2 3">
    <name type="scientific">Riccia fluitans</name>
    <dbReference type="NCBI Taxonomy" id="41844"/>
    <lineage>
        <taxon>Eukaryota</taxon>
        <taxon>Viridiplantae</taxon>
        <taxon>Streptophyta</taxon>
        <taxon>Embryophyta</taxon>
        <taxon>Marchantiophyta</taxon>
        <taxon>Marchantiopsida</taxon>
        <taxon>Marchantiidae</taxon>
        <taxon>Marchantiales</taxon>
        <taxon>Ricciaceae</taxon>
        <taxon>Riccia</taxon>
    </lineage>
</organism>
<evidence type="ECO:0000256" key="1">
    <source>
        <dbReference type="SAM" id="MobiDB-lite"/>
    </source>
</evidence>
<dbReference type="AlphaFoldDB" id="A0ABD1YXR4"/>
<evidence type="ECO:0000313" key="3">
    <source>
        <dbReference type="Proteomes" id="UP001605036"/>
    </source>
</evidence>
<protein>
    <submittedName>
        <fullName evidence="2">Uncharacterized protein</fullName>
    </submittedName>
</protein>
<reference evidence="2 3" key="1">
    <citation type="submission" date="2024-09" db="EMBL/GenBank/DDBJ databases">
        <title>Chromosome-scale assembly of Riccia fluitans.</title>
        <authorList>
            <person name="Paukszto L."/>
            <person name="Sawicki J."/>
            <person name="Karawczyk K."/>
            <person name="Piernik-Szablinska J."/>
            <person name="Szczecinska M."/>
            <person name="Mazdziarz M."/>
        </authorList>
    </citation>
    <scope>NUCLEOTIDE SEQUENCE [LARGE SCALE GENOMIC DNA]</scope>
    <source>
        <strain evidence="2">Rf_01</strain>
        <tissue evidence="2">Aerial parts of the thallus</tissue>
    </source>
</reference>
<accession>A0ABD1YXR4</accession>
<comment type="caution">
    <text evidence="2">The sequence shown here is derived from an EMBL/GenBank/DDBJ whole genome shotgun (WGS) entry which is preliminary data.</text>
</comment>
<keyword evidence="3" id="KW-1185">Reference proteome</keyword>
<gene>
    <name evidence="2" type="ORF">R1flu_007040</name>
</gene>
<sequence length="90" mass="9270">MEAEVEDGVRTGEGGGGQLRTSAATAWSCTGSIRVSTSDEVPPHGDRAHMSGSAGITRAGRRRNNPARGGFGIEEPGTLRRVHGGGIVNE</sequence>